<accession>A0A1H1JTD5</accession>
<organism evidence="1 2">
    <name type="scientific">Paraburkholderia tuberum</name>
    <dbReference type="NCBI Taxonomy" id="157910"/>
    <lineage>
        <taxon>Bacteria</taxon>
        <taxon>Pseudomonadati</taxon>
        <taxon>Pseudomonadota</taxon>
        <taxon>Betaproteobacteria</taxon>
        <taxon>Burkholderiales</taxon>
        <taxon>Burkholderiaceae</taxon>
        <taxon>Paraburkholderia</taxon>
    </lineage>
</organism>
<reference evidence="2" key="1">
    <citation type="submission" date="2016-10" db="EMBL/GenBank/DDBJ databases">
        <authorList>
            <person name="Varghese N."/>
            <person name="Submissions S."/>
        </authorList>
    </citation>
    <scope>NUCLEOTIDE SEQUENCE [LARGE SCALE GENOMIC DNA]</scope>
    <source>
        <strain evidence="2">DUS833</strain>
    </source>
</reference>
<evidence type="ECO:0000313" key="1">
    <source>
        <dbReference type="EMBL" id="SDR52885.1"/>
    </source>
</evidence>
<sequence length="360" mass="40097">MDALSLYDTAELLQLIETVFEPEQFLVNRFFPTVHESTTTQILFDRFTENESIAPFVSPNVAGRPMRREGRFTDAFRPAYVKPKMTITPDDAFRRAAGEQVGVGTMSAQERFDIAVMMGLQKQLRSIERRLEWMAASALTRSSVTVVGDGYPSVTVDFARNPSHTIELLGDDAWSNPNVEIGDDLEDWSMLVLEATGAAATDVIMTPDVWRVLMRNSNFRELFKTFQSLGGSLPGILPAVQKRNLYKGQFGSFHLWVYQDWSRDEDGVKHKYMPPGTVTMVAAGETGVAGVQAFGAIQDIRALQPMRWFPKMFEQDDPSALVLLTQSAPLLIPVRPDATVSVQVLPPADEMGEEEADEAP</sequence>
<dbReference type="InterPro" id="IPR005564">
    <property type="entry name" value="Major_capsid_GpE"/>
</dbReference>
<dbReference type="Proteomes" id="UP000199365">
    <property type="component" value="Unassembled WGS sequence"/>
</dbReference>
<evidence type="ECO:0000313" key="2">
    <source>
        <dbReference type="Proteomes" id="UP000199365"/>
    </source>
</evidence>
<dbReference type="Gene3D" id="3.30.1930.10">
    <property type="entry name" value="capsid protein of prophage domain"/>
    <property type="match status" value="1"/>
</dbReference>
<dbReference type="HAMAP" id="MF_04133">
    <property type="entry name" value="CAPSID_LAMBDA"/>
    <property type="match status" value="1"/>
</dbReference>
<keyword evidence="2" id="KW-1185">Reference proteome</keyword>
<protein>
    <submittedName>
        <fullName evidence="1">Phage major capsid protein E</fullName>
    </submittedName>
</protein>
<dbReference type="STRING" id="157910.SAMN05445850_5565"/>
<gene>
    <name evidence="1" type="ORF">SAMN05445850_5565</name>
</gene>
<proteinExistence type="inferred from homology"/>
<dbReference type="Gene3D" id="3.15.30.10">
    <property type="entry name" value="putative capsid protein of prophage domain like"/>
    <property type="match status" value="1"/>
</dbReference>
<name>A0A1H1JTD5_9BURK</name>
<dbReference type="EMBL" id="FNKX01000002">
    <property type="protein sequence ID" value="SDR52885.1"/>
    <property type="molecule type" value="Genomic_DNA"/>
</dbReference>
<dbReference type="Pfam" id="PF03864">
    <property type="entry name" value="Phage_cap_E"/>
    <property type="match status" value="1"/>
</dbReference>
<dbReference type="RefSeq" id="WP_090808640.1">
    <property type="nucleotide sequence ID" value="NZ_FNKX01000002.1"/>
</dbReference>
<dbReference type="AlphaFoldDB" id="A0A1H1JTD5"/>